<dbReference type="Pfam" id="PF01326">
    <property type="entry name" value="PPDK_N"/>
    <property type="match status" value="2"/>
</dbReference>
<dbReference type="Gene3D" id="3.30.470.20">
    <property type="entry name" value="ATP-grasp fold, B domain"/>
    <property type="match status" value="1"/>
</dbReference>
<dbReference type="STRING" id="323098.Nwi_2709"/>
<dbReference type="Gene3D" id="3.30.1490.20">
    <property type="entry name" value="ATP-grasp fold, A domain"/>
    <property type="match status" value="1"/>
</dbReference>
<dbReference type="GO" id="GO:0016301">
    <property type="term" value="F:kinase activity"/>
    <property type="evidence" value="ECO:0007669"/>
    <property type="project" value="UniProtKB-KW"/>
</dbReference>
<dbReference type="InterPro" id="IPR040442">
    <property type="entry name" value="Pyrv_kinase-like_dom_sf"/>
</dbReference>
<dbReference type="InterPro" id="IPR000121">
    <property type="entry name" value="PEP_util_C"/>
</dbReference>
<accession>Q3SP29</accession>
<dbReference type="KEGG" id="nwi:Nwi_2709"/>
<feature type="binding site" evidence="14">
    <location>
        <position position="917"/>
    </location>
    <ligand>
        <name>substrate</name>
    </ligand>
</feature>
<dbReference type="Pfam" id="PF02896">
    <property type="entry name" value="PEP-utilizers_C"/>
    <property type="match status" value="1"/>
</dbReference>
<reference evidence="20 21" key="1">
    <citation type="journal article" date="2006" name="Appl. Environ. Microbiol.">
        <title>Genome sequence of the chemolithoautotrophic nitrite-oxidizing bacterium Nitrobacter winogradskyi Nb-255.</title>
        <authorList>
            <person name="Starkenburg S.R."/>
            <person name="Chain P.S."/>
            <person name="Sayavedra-Soto L.A."/>
            <person name="Hauser L."/>
            <person name="Land M.L."/>
            <person name="Larimer F.W."/>
            <person name="Malfatti S.A."/>
            <person name="Klotz M.G."/>
            <person name="Bottomley P.J."/>
            <person name="Arp D.J."/>
            <person name="Hickey W.J."/>
        </authorList>
    </citation>
    <scope>NUCLEOTIDE SEQUENCE [LARGE SCALE GENOMIC DNA]</scope>
    <source>
        <strain evidence="21">ATCC 25391 / DSM 10237 / CIP 104748 / NCIMB 11846 / Nb-255</strain>
    </source>
</reference>
<keyword evidence="11 15" id="KW-0460">Magnesium</keyword>
<name>Q3SP29_NITWN</name>
<dbReference type="Gene3D" id="1.20.80.30">
    <property type="match status" value="1"/>
</dbReference>
<dbReference type="Proteomes" id="UP000002531">
    <property type="component" value="Chromosome"/>
</dbReference>
<comment type="function">
    <text evidence="2">Catalyzes the reversible phosphorylation of pyruvate and phosphate.</text>
</comment>
<feature type="binding site" evidence="14">
    <location>
        <position position="710"/>
    </location>
    <ligand>
        <name>substrate</name>
    </ligand>
</feature>
<evidence type="ECO:0000259" key="17">
    <source>
        <dbReference type="Pfam" id="PF00391"/>
    </source>
</evidence>
<comment type="cofactor">
    <cofactor evidence="1 15">
        <name>Mg(2+)</name>
        <dbReference type="ChEBI" id="CHEBI:18420"/>
    </cofactor>
</comment>
<dbReference type="Pfam" id="PF00391">
    <property type="entry name" value="PEP-utilizers"/>
    <property type="match status" value="1"/>
</dbReference>
<feature type="domain" description="Pyruvate phosphate dikinase AMP/ATP-binding" evidence="18">
    <location>
        <begin position="199"/>
        <end position="498"/>
    </location>
</feature>
<feature type="active site" description="Tele-phosphohistidine intermediate" evidence="13">
    <location>
        <position position="604"/>
    </location>
</feature>
<evidence type="ECO:0000313" key="20">
    <source>
        <dbReference type="EMBL" id="ABA05962.1"/>
    </source>
</evidence>
<dbReference type="PROSITE" id="PS00370">
    <property type="entry name" value="PEP_ENZYMES_PHOS_SITE"/>
    <property type="match status" value="1"/>
</dbReference>
<evidence type="ECO:0000256" key="12">
    <source>
        <dbReference type="ARBA" id="ARBA00032883"/>
    </source>
</evidence>
<dbReference type="Gene3D" id="3.20.20.60">
    <property type="entry name" value="Phosphoenolpyruvate-binding domains"/>
    <property type="match status" value="1"/>
</dbReference>
<feature type="binding site" evidence="14">
    <location>
        <position position="916"/>
    </location>
    <ligand>
        <name>substrate</name>
    </ligand>
</feature>
<dbReference type="PANTHER" id="PTHR22931:SF9">
    <property type="entry name" value="PYRUVATE, PHOSPHATE DIKINASE 1, CHLOROPLASTIC"/>
    <property type="match status" value="1"/>
</dbReference>
<comment type="similarity">
    <text evidence="3">Belongs to the PEP-utilizing enzyme family.</text>
</comment>
<organism evidence="20 21">
    <name type="scientific">Nitrobacter winogradskyi (strain ATCC 25391 / DSM 10237 / CIP 104748 / NCIMB 11846 / Nb-255)</name>
    <dbReference type="NCBI Taxonomy" id="323098"/>
    <lineage>
        <taxon>Bacteria</taxon>
        <taxon>Pseudomonadati</taxon>
        <taxon>Pseudomonadota</taxon>
        <taxon>Alphaproteobacteria</taxon>
        <taxon>Hyphomicrobiales</taxon>
        <taxon>Nitrobacteraceae</taxon>
        <taxon>Nitrobacter</taxon>
    </lineage>
</organism>
<feature type="binding site" evidence="14">
    <location>
        <position position="894"/>
    </location>
    <ligand>
        <name>substrate</name>
    </ligand>
</feature>
<keyword evidence="7 15" id="KW-0479">Metal-binding</keyword>
<evidence type="ECO:0000256" key="15">
    <source>
        <dbReference type="PIRSR" id="PIRSR000853-3"/>
    </source>
</evidence>
<keyword evidence="10" id="KW-0067">ATP-binding</keyword>
<feature type="binding site" evidence="14">
    <location>
        <position position="766"/>
    </location>
    <ligand>
        <name>substrate</name>
    </ligand>
</feature>
<protein>
    <recommendedName>
        <fullName evidence="5">Pyruvate, phosphate dikinase</fullName>
        <ecNumber evidence="4">2.7.9.1</ecNumber>
    </recommendedName>
    <alternativeName>
        <fullName evidence="12">Pyruvate, orthophosphate dikinase</fullName>
    </alternativeName>
</protein>
<dbReference type="GO" id="GO:0050242">
    <property type="term" value="F:pyruvate, phosphate dikinase activity"/>
    <property type="evidence" value="ECO:0007669"/>
    <property type="project" value="UniProtKB-EC"/>
</dbReference>
<feature type="binding site" evidence="14">
    <location>
        <position position="915"/>
    </location>
    <ligand>
        <name>substrate</name>
    </ligand>
</feature>
<evidence type="ECO:0000259" key="18">
    <source>
        <dbReference type="Pfam" id="PF01326"/>
    </source>
</evidence>
<dbReference type="Gene3D" id="1.10.189.10">
    <property type="entry name" value="Pyruvate Phosphate Dikinase, domain 2"/>
    <property type="match status" value="1"/>
</dbReference>
<feature type="region of interest" description="Disordered" evidence="16">
    <location>
        <begin position="98"/>
        <end position="133"/>
    </location>
</feature>
<dbReference type="NCBIfam" id="TIGR01828">
    <property type="entry name" value="pyru_phos_dikin"/>
    <property type="match status" value="1"/>
</dbReference>
<dbReference type="PANTHER" id="PTHR22931">
    <property type="entry name" value="PHOSPHOENOLPYRUVATE DIKINASE-RELATED"/>
    <property type="match status" value="1"/>
</dbReference>
<evidence type="ECO:0000256" key="8">
    <source>
        <dbReference type="ARBA" id="ARBA00022741"/>
    </source>
</evidence>
<dbReference type="eggNOG" id="COG0574">
    <property type="taxonomic scope" value="Bacteria"/>
</dbReference>
<dbReference type="HOGENOM" id="CLU_015345_0_2_5"/>
<dbReference type="GO" id="GO:0046872">
    <property type="term" value="F:metal ion binding"/>
    <property type="evidence" value="ECO:0007669"/>
    <property type="project" value="UniProtKB-KW"/>
</dbReference>
<dbReference type="eggNOG" id="COG1080">
    <property type="taxonomic scope" value="Bacteria"/>
</dbReference>
<dbReference type="InterPro" id="IPR010121">
    <property type="entry name" value="Pyruvate_phosphate_dikinase"/>
</dbReference>
<dbReference type="NCBIfam" id="NF004531">
    <property type="entry name" value="PRK05878.1"/>
    <property type="match status" value="1"/>
</dbReference>
<evidence type="ECO:0000256" key="13">
    <source>
        <dbReference type="PIRSR" id="PIRSR000853-1"/>
    </source>
</evidence>
<dbReference type="SUPFAM" id="SSF51621">
    <property type="entry name" value="Phosphoenolpyruvate/pyruvate domain"/>
    <property type="match status" value="1"/>
</dbReference>
<dbReference type="PIRSF" id="PIRSF000853">
    <property type="entry name" value="PPDK"/>
    <property type="match status" value="1"/>
</dbReference>
<proteinExistence type="inferred from homology"/>
<feature type="domain" description="PEP-utilising enzyme mobile" evidence="17">
    <location>
        <begin position="572"/>
        <end position="652"/>
    </location>
</feature>
<dbReference type="Gene3D" id="3.50.30.10">
    <property type="entry name" value="Phosphohistidine domain"/>
    <property type="match status" value="1"/>
</dbReference>
<keyword evidence="21" id="KW-1185">Reference proteome</keyword>
<dbReference type="SUPFAM" id="SSF56059">
    <property type="entry name" value="Glutathione synthetase ATP-binding domain-like"/>
    <property type="match status" value="1"/>
</dbReference>
<dbReference type="InterPro" id="IPR008279">
    <property type="entry name" value="PEP-util_enz_mobile_dom"/>
</dbReference>
<dbReference type="AlphaFoldDB" id="Q3SP29"/>
<evidence type="ECO:0000256" key="14">
    <source>
        <dbReference type="PIRSR" id="PIRSR000853-2"/>
    </source>
</evidence>
<dbReference type="PROSITE" id="PS00742">
    <property type="entry name" value="PEP_ENZYMES_2"/>
    <property type="match status" value="1"/>
</dbReference>
<evidence type="ECO:0000256" key="5">
    <source>
        <dbReference type="ARBA" id="ARBA00020138"/>
    </source>
</evidence>
<dbReference type="SUPFAM" id="SSF52009">
    <property type="entry name" value="Phosphohistidine domain"/>
    <property type="match status" value="1"/>
</dbReference>
<keyword evidence="20" id="KW-0670">Pyruvate</keyword>
<evidence type="ECO:0000256" key="4">
    <source>
        <dbReference type="ARBA" id="ARBA00011994"/>
    </source>
</evidence>
<feature type="domain" description="PEP-utilising enzyme C-terminal" evidence="19">
    <location>
        <begin position="667"/>
        <end position="1018"/>
    </location>
</feature>
<evidence type="ECO:0000256" key="11">
    <source>
        <dbReference type="ARBA" id="ARBA00022842"/>
    </source>
</evidence>
<evidence type="ECO:0000256" key="7">
    <source>
        <dbReference type="ARBA" id="ARBA00022723"/>
    </source>
</evidence>
<gene>
    <name evidence="20" type="ordered locus">Nwi_2709</name>
</gene>
<dbReference type="InterPro" id="IPR015813">
    <property type="entry name" value="Pyrv/PenolPyrv_kinase-like_dom"/>
</dbReference>
<evidence type="ECO:0000256" key="9">
    <source>
        <dbReference type="ARBA" id="ARBA00022777"/>
    </source>
</evidence>
<evidence type="ECO:0000313" key="21">
    <source>
        <dbReference type="Proteomes" id="UP000002531"/>
    </source>
</evidence>
<feature type="binding site" evidence="14">
    <location>
        <position position="918"/>
    </location>
    <ligand>
        <name>substrate</name>
    </ligand>
</feature>
<sequence length="1028" mass="111744">MSPELESSVDLLRNKASLRSLRGVAEIWCRAIALSPDLLFLDPDSFIASRKGERLLVLCFDAFSSREPEFPSSGQARRHASPENAMERFQTMAKAASKSKKLATKSGSSAKFRAKARKSVGTGKPTRNAQGALPRSKSKWVYIFGGGKAEGKAALKELLGGKGANLAEMANLGLPVPPGFTITTAVCAFFYAHDKSYPKELKPQVEKALEQVARITGRAFGDATNPLLVSVRSGARASMPGMMDTVLNLGLNDRTVEAIAARSDDRRFAYDSYRRFITMYSDVVLGFAHHHFEEILDTFKDGRGYSLDTDLTGDDWIEVVGRYKTAVARETGKDFPQDPHQQLWGAIGAVFSSWMSARAVTYRRLHNIPESWGTAVNVQAMVFGNLGETSATGVAFTRNPSTGESRLYGEFLINAQGEDVVAGIRTPQDLTEVARKESGSNKPSMETAMPESFKELTRISRLLEEHYRDMQDMEFTVEDGKLWMLQTRSGKRTTRAALRIAVELARGGLISKRDAVARIDPASLDQLLHPTIDPNATRDVIAAGLPASPGAAAGEIVFSSEEATRLQADGRKVILVRIETSPEDIHGMHAAEGILTTRGGMTSHAAVVARGMGKPCVCGCGSIRVDYGGGVMTIGDRTFKVGDVITIDGSLGEVLAGQMPMIEPELSGEFGTLMGWADEIRKLGIRVNGDTSADARTALRFGAEGIGLCRTEHMFFEETRIRTVREMILAEDEQARRAALSKLLPMQRADFVDLFEIMKGLPVTIRLLDPPLHEFLPHTQAEIEEVARSMKADPRKLADRARNLAEFNPMLGFRGCRLAIVYPEIAEMQARAIFEAAIEAEKRTGKAVAVEVMVPLIATKAEFDLIKARIDMTAQSVMRETGGKPTYQVGTMIELPRACLVAGEIAETAEFFSFGTNDLTQTTFGISRDDASSFLGAYIAKGVVAIDPFISLDRGGVGELVKIGVARGRKTRPNLKVGICGEHGGDPVSVAFCHEIGLNYVSCSPYRVPIARLAAAHAALGKIVAGRR</sequence>
<evidence type="ECO:0000259" key="19">
    <source>
        <dbReference type="Pfam" id="PF02896"/>
    </source>
</evidence>
<dbReference type="InterPro" id="IPR013815">
    <property type="entry name" value="ATP_grasp_subdomain_1"/>
</dbReference>
<dbReference type="GO" id="GO:0005524">
    <property type="term" value="F:ATP binding"/>
    <property type="evidence" value="ECO:0007669"/>
    <property type="project" value="UniProtKB-KW"/>
</dbReference>
<evidence type="ECO:0000256" key="1">
    <source>
        <dbReference type="ARBA" id="ARBA00001946"/>
    </source>
</evidence>
<dbReference type="InterPro" id="IPR036637">
    <property type="entry name" value="Phosphohistidine_dom_sf"/>
</dbReference>
<evidence type="ECO:0000256" key="3">
    <source>
        <dbReference type="ARBA" id="ARBA00007837"/>
    </source>
</evidence>
<dbReference type="InterPro" id="IPR023151">
    <property type="entry name" value="PEP_util_CS"/>
</dbReference>
<evidence type="ECO:0000256" key="10">
    <source>
        <dbReference type="ARBA" id="ARBA00022840"/>
    </source>
</evidence>
<keyword evidence="8" id="KW-0547">Nucleotide-binding</keyword>
<keyword evidence="9 20" id="KW-0418">Kinase</keyword>
<dbReference type="InterPro" id="IPR002192">
    <property type="entry name" value="PPDK_AMP/ATP-bd"/>
</dbReference>
<evidence type="ECO:0000256" key="16">
    <source>
        <dbReference type="SAM" id="MobiDB-lite"/>
    </source>
</evidence>
<feature type="active site" description="Proton donor" evidence="13">
    <location>
        <position position="980"/>
    </location>
</feature>
<evidence type="ECO:0000256" key="6">
    <source>
        <dbReference type="ARBA" id="ARBA00022679"/>
    </source>
</evidence>
<keyword evidence="6 20" id="KW-0808">Transferase</keyword>
<feature type="binding site" evidence="15">
    <location>
        <position position="894"/>
    </location>
    <ligand>
        <name>Mg(2+)</name>
        <dbReference type="ChEBI" id="CHEBI:18420"/>
    </ligand>
</feature>
<evidence type="ECO:0000256" key="2">
    <source>
        <dbReference type="ARBA" id="ARBA00003144"/>
    </source>
</evidence>
<feature type="binding site" evidence="15">
    <location>
        <position position="918"/>
    </location>
    <ligand>
        <name>Mg(2+)</name>
        <dbReference type="ChEBI" id="CHEBI:18420"/>
    </ligand>
</feature>
<dbReference type="InterPro" id="IPR018274">
    <property type="entry name" value="PEP_util_AS"/>
</dbReference>
<dbReference type="EC" id="2.7.9.1" evidence="4"/>
<feature type="domain" description="Pyruvate phosphate dikinase AMP/ATP-binding" evidence="18">
    <location>
        <begin position="157"/>
        <end position="193"/>
    </location>
</feature>
<dbReference type="EMBL" id="CP000115">
    <property type="protein sequence ID" value="ABA05962.1"/>
    <property type="molecule type" value="Genomic_DNA"/>
</dbReference>